<comment type="catalytic activity">
    <reaction evidence="11">
        <text>ATP + H2O = ADP + phosphate + H(+)</text>
        <dbReference type="Rhea" id="RHEA:13065"/>
        <dbReference type="ChEBI" id="CHEBI:15377"/>
        <dbReference type="ChEBI" id="CHEBI:15378"/>
        <dbReference type="ChEBI" id="CHEBI:30616"/>
        <dbReference type="ChEBI" id="CHEBI:43474"/>
        <dbReference type="ChEBI" id="CHEBI:456216"/>
        <dbReference type="EC" id="3.6.4.13"/>
    </reaction>
</comment>
<keyword evidence="7" id="KW-0067">ATP-binding</keyword>
<evidence type="ECO:0000256" key="7">
    <source>
        <dbReference type="ARBA" id="ARBA00022840"/>
    </source>
</evidence>
<dbReference type="Proteomes" id="UP000660262">
    <property type="component" value="Unassembled WGS sequence"/>
</dbReference>
<feature type="domain" description="Helicase ATP-binding" evidence="13">
    <location>
        <begin position="271"/>
        <end position="387"/>
    </location>
</feature>
<evidence type="ECO:0000256" key="2">
    <source>
        <dbReference type="ARBA" id="ARBA00011661"/>
    </source>
</evidence>
<comment type="caution">
    <text evidence="15">The sequence shown here is derived from an EMBL/GenBank/DDBJ whole genome shotgun (WGS) entry which is preliminary data.</text>
</comment>
<dbReference type="PROSITE" id="PS51194">
    <property type="entry name" value="HELICASE_CTER"/>
    <property type="match status" value="1"/>
</dbReference>
<accession>A0A830HAV3</accession>
<protein>
    <recommendedName>
        <fullName evidence="3">RNA helicase</fullName>
        <ecNumber evidence="3">3.6.4.13</ecNumber>
    </recommendedName>
</protein>
<evidence type="ECO:0000256" key="1">
    <source>
        <dbReference type="ARBA" id="ARBA00004436"/>
    </source>
</evidence>
<keyword evidence="8" id="KW-0809">Transit peptide</keyword>
<dbReference type="FunFam" id="3.40.50.300:FF:000269">
    <property type="entry name" value="ATP-dependent RNA helicase SUPV3L1, mitochondrial"/>
    <property type="match status" value="1"/>
</dbReference>
<feature type="compositionally biased region" description="Polar residues" evidence="12">
    <location>
        <begin position="47"/>
        <end position="57"/>
    </location>
</feature>
<dbReference type="EMBL" id="BNJQ01000002">
    <property type="protein sequence ID" value="GHP02187.1"/>
    <property type="molecule type" value="Genomic_DNA"/>
</dbReference>
<evidence type="ECO:0000313" key="15">
    <source>
        <dbReference type="EMBL" id="GHP02187.1"/>
    </source>
</evidence>
<dbReference type="PROSITE" id="PS51192">
    <property type="entry name" value="HELICASE_ATP_BIND_1"/>
    <property type="match status" value="1"/>
</dbReference>
<keyword evidence="9" id="KW-0496">Mitochondrion</keyword>
<keyword evidence="16" id="KW-1185">Reference proteome</keyword>
<dbReference type="InterPro" id="IPR044774">
    <property type="entry name" value="Suv3_DEXQc"/>
</dbReference>
<keyword evidence="5" id="KW-0378">Hydrolase</keyword>
<dbReference type="CDD" id="cd18805">
    <property type="entry name" value="SF2_C_suv3"/>
    <property type="match status" value="1"/>
</dbReference>
<dbReference type="FunFam" id="3.40.50.300:FF:000957">
    <property type="entry name" value="ATP-dependent RNA helicase SUV3L, mitochondrial"/>
    <property type="match status" value="1"/>
</dbReference>
<organism evidence="15 16">
    <name type="scientific">Pycnococcus provasolii</name>
    <dbReference type="NCBI Taxonomy" id="41880"/>
    <lineage>
        <taxon>Eukaryota</taxon>
        <taxon>Viridiplantae</taxon>
        <taxon>Chlorophyta</taxon>
        <taxon>Pseudoscourfieldiophyceae</taxon>
        <taxon>Pseudoscourfieldiales</taxon>
        <taxon>Pycnococcaceae</taxon>
        <taxon>Pycnococcus</taxon>
    </lineage>
</organism>
<comment type="subunit">
    <text evidence="2">Homodimer; in free form. Component of the mitochondrial degradosome (mtEXO) complex which is a heteropentamer containing 2 copies of SUPV3L1 and 3 copies of PNPT1.</text>
</comment>
<dbReference type="InterPro" id="IPR027417">
    <property type="entry name" value="P-loop_NTPase"/>
</dbReference>
<evidence type="ECO:0000256" key="8">
    <source>
        <dbReference type="ARBA" id="ARBA00022946"/>
    </source>
</evidence>
<dbReference type="Pfam" id="PF00271">
    <property type="entry name" value="Helicase_C"/>
    <property type="match status" value="1"/>
</dbReference>
<dbReference type="InterPro" id="IPR001650">
    <property type="entry name" value="Helicase_C-like"/>
</dbReference>
<dbReference type="GO" id="GO:0003724">
    <property type="term" value="F:RNA helicase activity"/>
    <property type="evidence" value="ECO:0007669"/>
    <property type="project" value="UniProtKB-EC"/>
</dbReference>
<evidence type="ECO:0000256" key="12">
    <source>
        <dbReference type="SAM" id="MobiDB-lite"/>
    </source>
</evidence>
<evidence type="ECO:0000256" key="9">
    <source>
        <dbReference type="ARBA" id="ARBA00023128"/>
    </source>
</evidence>
<dbReference type="GO" id="GO:0045025">
    <property type="term" value="C:mitochondrial degradosome"/>
    <property type="evidence" value="ECO:0007669"/>
    <property type="project" value="TreeGrafter"/>
</dbReference>
<dbReference type="Pfam" id="PF22527">
    <property type="entry name" value="DEXQc_Suv3"/>
    <property type="match status" value="1"/>
</dbReference>
<proteinExistence type="predicted"/>
<evidence type="ECO:0000259" key="14">
    <source>
        <dbReference type="PROSITE" id="PS51194"/>
    </source>
</evidence>
<dbReference type="CDD" id="cd17913">
    <property type="entry name" value="DEXQc_Suv3"/>
    <property type="match status" value="1"/>
</dbReference>
<gene>
    <name evidence="15" type="ORF">PPROV_000094400</name>
</gene>
<dbReference type="GO" id="GO:0000965">
    <property type="term" value="P:mitochondrial RNA 3'-end processing"/>
    <property type="evidence" value="ECO:0007669"/>
    <property type="project" value="TreeGrafter"/>
</dbReference>
<evidence type="ECO:0000313" key="16">
    <source>
        <dbReference type="Proteomes" id="UP000660262"/>
    </source>
</evidence>
<dbReference type="GO" id="GO:0042645">
    <property type="term" value="C:mitochondrial nucleoid"/>
    <property type="evidence" value="ECO:0007669"/>
    <property type="project" value="UniProtKB-SubCell"/>
</dbReference>
<dbReference type="PANTHER" id="PTHR12131:SF1">
    <property type="entry name" value="ATP-DEPENDENT RNA HELICASE SUPV3L1, MITOCHONDRIAL-RELATED"/>
    <property type="match status" value="1"/>
</dbReference>
<evidence type="ECO:0000259" key="13">
    <source>
        <dbReference type="PROSITE" id="PS51192"/>
    </source>
</evidence>
<dbReference type="InterPro" id="IPR014001">
    <property type="entry name" value="Helicase_ATP-bd"/>
</dbReference>
<dbReference type="Gene3D" id="1.20.272.40">
    <property type="match status" value="1"/>
</dbReference>
<dbReference type="Pfam" id="PF12513">
    <property type="entry name" value="SUV3_C"/>
    <property type="match status" value="1"/>
</dbReference>
<dbReference type="InterPro" id="IPR050699">
    <property type="entry name" value="RNA-DNA_Helicase"/>
</dbReference>
<dbReference type="SMART" id="SM00490">
    <property type="entry name" value="HELICc"/>
    <property type="match status" value="1"/>
</dbReference>
<dbReference type="Gene3D" id="1.20.58.1080">
    <property type="match status" value="1"/>
</dbReference>
<feature type="domain" description="Helicase C-terminal" evidence="14">
    <location>
        <begin position="430"/>
        <end position="592"/>
    </location>
</feature>
<comment type="subcellular location">
    <subcellularLocation>
        <location evidence="1">Mitochondrion matrix</location>
        <location evidence="1">Mitochondrion nucleoid</location>
    </subcellularLocation>
</comment>
<keyword evidence="4" id="KW-0547">Nucleotide-binding</keyword>
<dbReference type="InterPro" id="IPR055206">
    <property type="entry name" value="DEXQc_SUV3"/>
</dbReference>
<sequence>MARRLGWCLPWRRGTLDLSDASKVWRWGGGGGSPPGSFSVRGVSSGDAGSNTSPNNDATHELFGGRTNSLGSSMGNDVRKKNVAVVRWSSSDNAQVGVRPMASFAASAAEREGKQATTAYDSSAAEKTLAGVFDELQAASMTDSGHADSRGSRDKDERHERAVRKLLNKFCSGPDAIREGRRLGLADKDFVRVAASFGRWFAQRYPASKTLASFSFSTSVVANPNTTHLQLLVPLFTQYVKVHHADLLSSSDTEGTAAGAALVAPHEWYPVARAIRRRIIYHAGPTNSGKTYRALEALKAAPSGVFCGPLRLLAMEVWDKLNLAGCPCTLLTGQEVKRIPSARHVACTVEMVNTDKVVDVAVIDEVQLLGDEGRGWAWTRALLGLPAREIHLCGDPSALGVVQRLCEITGDDLQVMQYERQTPLAVAKKSLECDWSNVQPGDCVVAFSRRMIFEIKNKVEEKLGPNTCAVIYGSLPPEVRREQSRLFNDPNSGYDVLVASDAVGMGLNLGIRRVVFHSLRKFDGEKMITAPAPHVRQIAGRAGRRGTTYEKGEVLTFDPSDMEGLAAALVAPVEKLTHVGLQPRIEQLEEFESILKVRALREDSEAEEEVKANVTTKISDPPTYADVLSAFFEAVSADSGYAICSMRAELMLARMLERVPRGSLQLRDYFYLCSSPLNMREPCHLGALLSYASQMARGEPVMPGLSMPPQGWAPRTESDLMKLELLHKQIGIYMWLSGRFGDDKFPRREECDETASRVAELMNDAIKSSGRLRAHHRPASRG</sequence>
<dbReference type="PANTHER" id="PTHR12131">
    <property type="entry name" value="ATP-DEPENDENT RNA AND DNA HELICASE"/>
    <property type="match status" value="1"/>
</dbReference>
<dbReference type="OrthoDB" id="6692397at2759"/>
<reference evidence="15" key="1">
    <citation type="submission" date="2020-10" db="EMBL/GenBank/DDBJ databases">
        <title>Unveiling of a novel bifunctional photoreceptor, Dualchrome1, isolated from a cosmopolitan green alga.</title>
        <authorList>
            <person name="Suzuki S."/>
            <person name="Kawachi M."/>
        </authorList>
    </citation>
    <scope>NUCLEOTIDE SEQUENCE</scope>
    <source>
        <strain evidence="15">NIES 2893</strain>
    </source>
</reference>
<keyword evidence="10" id="KW-1135">Mitochondrion nucleoid</keyword>
<feature type="compositionally biased region" description="Low complexity" evidence="12">
    <location>
        <begin position="35"/>
        <end position="46"/>
    </location>
</feature>
<feature type="region of interest" description="Disordered" evidence="12">
    <location>
        <begin position="29"/>
        <end position="58"/>
    </location>
</feature>
<dbReference type="Gene3D" id="3.40.50.300">
    <property type="entry name" value="P-loop containing nucleotide triphosphate hydrolases"/>
    <property type="match status" value="2"/>
</dbReference>
<evidence type="ECO:0000256" key="4">
    <source>
        <dbReference type="ARBA" id="ARBA00022741"/>
    </source>
</evidence>
<dbReference type="SUPFAM" id="SSF52540">
    <property type="entry name" value="P-loop containing nucleoside triphosphate hydrolases"/>
    <property type="match status" value="1"/>
</dbReference>
<feature type="compositionally biased region" description="Basic and acidic residues" evidence="12">
    <location>
        <begin position="145"/>
        <end position="159"/>
    </location>
</feature>
<dbReference type="GO" id="GO:0005524">
    <property type="term" value="F:ATP binding"/>
    <property type="evidence" value="ECO:0007669"/>
    <property type="project" value="UniProtKB-KW"/>
</dbReference>
<evidence type="ECO:0000256" key="11">
    <source>
        <dbReference type="ARBA" id="ARBA00047984"/>
    </source>
</evidence>
<evidence type="ECO:0000256" key="10">
    <source>
        <dbReference type="ARBA" id="ARBA00023271"/>
    </source>
</evidence>
<evidence type="ECO:0000256" key="3">
    <source>
        <dbReference type="ARBA" id="ARBA00012552"/>
    </source>
</evidence>
<dbReference type="InterPro" id="IPR022192">
    <property type="entry name" value="SUV3_C"/>
</dbReference>
<dbReference type="EC" id="3.6.4.13" evidence="3"/>
<evidence type="ECO:0000256" key="5">
    <source>
        <dbReference type="ARBA" id="ARBA00022801"/>
    </source>
</evidence>
<evidence type="ECO:0000256" key="6">
    <source>
        <dbReference type="ARBA" id="ARBA00022806"/>
    </source>
</evidence>
<dbReference type="AlphaFoldDB" id="A0A830HAV3"/>
<keyword evidence="6" id="KW-0347">Helicase</keyword>
<feature type="region of interest" description="Disordered" evidence="12">
    <location>
        <begin position="140"/>
        <end position="159"/>
    </location>
</feature>
<dbReference type="GO" id="GO:0016787">
    <property type="term" value="F:hydrolase activity"/>
    <property type="evidence" value="ECO:0007669"/>
    <property type="project" value="UniProtKB-KW"/>
</dbReference>
<name>A0A830HAV3_9CHLO</name>